<comment type="caution">
    <text evidence="1">The sequence shown here is derived from an EMBL/GenBank/DDBJ whole genome shotgun (WGS) entry which is preliminary data.</text>
</comment>
<dbReference type="EMBL" id="WEID01000026">
    <property type="protein sequence ID" value="KAB8138205.1"/>
    <property type="molecule type" value="Genomic_DNA"/>
</dbReference>
<dbReference type="Proteomes" id="UP000480246">
    <property type="component" value="Unassembled WGS sequence"/>
</dbReference>
<evidence type="ECO:0000313" key="1">
    <source>
        <dbReference type="EMBL" id="KAB8138205.1"/>
    </source>
</evidence>
<keyword evidence="2" id="KW-1185">Reference proteome</keyword>
<evidence type="ECO:0000313" key="2">
    <source>
        <dbReference type="Proteomes" id="UP000480246"/>
    </source>
</evidence>
<proteinExistence type="predicted"/>
<protein>
    <recommendedName>
        <fullName evidence="3">PepSY domain-containing protein</fullName>
    </recommendedName>
</protein>
<dbReference type="AlphaFoldDB" id="A0A7C8GUR8"/>
<dbReference type="RefSeq" id="WP_153402121.1">
    <property type="nucleotide sequence ID" value="NZ_ML762426.1"/>
</dbReference>
<evidence type="ECO:0008006" key="3">
    <source>
        <dbReference type="Google" id="ProtNLM"/>
    </source>
</evidence>
<accession>A0A7C8GUR8</accession>
<reference evidence="1 2" key="1">
    <citation type="submission" date="2019-10" db="EMBL/GenBank/DDBJ databases">
        <title>Gracilibacillus sp. nov. isolated from rice seeds.</title>
        <authorList>
            <person name="He S."/>
        </authorList>
    </citation>
    <scope>NUCLEOTIDE SEQUENCE [LARGE SCALE GENOMIC DNA]</scope>
    <source>
        <strain evidence="1 2">TD8</strain>
    </source>
</reference>
<dbReference type="OrthoDB" id="2445738at2"/>
<gene>
    <name evidence="1" type="ORF">F9U64_06135</name>
</gene>
<sequence>MIRQCRWTNDQTGHFSYSNLPFEEDRYDSPLPVDQLKKRAIEYLELVVGNVHEKYVIEDLDDADPNADQVLEELEDLVDELIDELEEEEHEMAEDYPEEDWDDDMPEPEPTIMFTFYREHKGLRLESYEAHVHVGEFTGIIRECSVTHLTKEQFQSLENLNTTPTLSLKEAEERFFEEVEMKLGRAVKSLAEPETYTLTYLVDFPETGGHMQKINAHTGEVTYIDTGILKESE</sequence>
<organism evidence="1 2">
    <name type="scientific">Gracilibacillus oryzae</name>
    <dbReference type="NCBI Taxonomy" id="1672701"/>
    <lineage>
        <taxon>Bacteria</taxon>
        <taxon>Bacillati</taxon>
        <taxon>Bacillota</taxon>
        <taxon>Bacilli</taxon>
        <taxon>Bacillales</taxon>
        <taxon>Bacillaceae</taxon>
        <taxon>Gracilibacillus</taxon>
    </lineage>
</organism>
<name>A0A7C8GUR8_9BACI</name>